<name>A0A217EGU9_9GAMM</name>
<proteinExistence type="predicted"/>
<dbReference type="RefSeq" id="WP_171289068.1">
    <property type="nucleotide sequence ID" value="NZ_FZLN01000003.1"/>
</dbReference>
<dbReference type="CDD" id="cd04301">
    <property type="entry name" value="NAT_SF"/>
    <property type="match status" value="1"/>
</dbReference>
<evidence type="ECO:0000313" key="3">
    <source>
        <dbReference type="Proteomes" id="UP000243463"/>
    </source>
</evidence>
<evidence type="ECO:0000259" key="1">
    <source>
        <dbReference type="PROSITE" id="PS51186"/>
    </source>
</evidence>
<dbReference type="Proteomes" id="UP000243463">
    <property type="component" value="Unassembled WGS sequence"/>
</dbReference>
<dbReference type="Pfam" id="PF12568">
    <property type="entry name" value="PanZ"/>
    <property type="match status" value="1"/>
</dbReference>
<dbReference type="GO" id="GO:0016747">
    <property type="term" value="F:acyltransferase activity, transferring groups other than amino-acyl groups"/>
    <property type="evidence" value="ECO:0007669"/>
    <property type="project" value="InterPro"/>
</dbReference>
<dbReference type="EMBL" id="FZLN01000003">
    <property type="protein sequence ID" value="SNQ29733.1"/>
    <property type="molecule type" value="Genomic_DNA"/>
</dbReference>
<evidence type="ECO:0000313" key="2">
    <source>
        <dbReference type="EMBL" id="SNQ29733.1"/>
    </source>
</evidence>
<dbReference type="Gene3D" id="3.40.630.30">
    <property type="match status" value="1"/>
</dbReference>
<gene>
    <name evidence="2" type="ORF">SAMN05444584_1698</name>
</gene>
<keyword evidence="3" id="KW-1185">Reference proteome</keyword>
<accession>A0A217EGU9</accession>
<sequence length="129" mass="14628">MPITVHACTSLENQDLARQIEQLYQTSHEFCSGEHALKQLKDALLLTTTLYIAKFNDQVVAVIWCTRHSRSFKLHYVVVDPLYRGRGVADRLVSEVCRFESLAVPSAEFITGCPVIQRILTKIKPNVNI</sequence>
<dbReference type="InterPro" id="IPR040448">
    <property type="entry name" value="PanZ_GNAT"/>
</dbReference>
<dbReference type="PROSITE" id="PS51186">
    <property type="entry name" value="GNAT"/>
    <property type="match status" value="1"/>
</dbReference>
<organism evidence="2 3">
    <name type="scientific">Acinetobacter apis</name>
    <dbReference type="NCBI Taxonomy" id="1229165"/>
    <lineage>
        <taxon>Bacteria</taxon>
        <taxon>Pseudomonadati</taxon>
        <taxon>Pseudomonadota</taxon>
        <taxon>Gammaproteobacteria</taxon>
        <taxon>Moraxellales</taxon>
        <taxon>Moraxellaceae</taxon>
        <taxon>Acinetobacter</taxon>
    </lineage>
</organism>
<feature type="domain" description="N-acetyltransferase" evidence="1">
    <location>
        <begin position="3"/>
        <end position="129"/>
    </location>
</feature>
<dbReference type="SUPFAM" id="SSF55729">
    <property type="entry name" value="Acyl-CoA N-acyltransferases (Nat)"/>
    <property type="match status" value="1"/>
</dbReference>
<reference evidence="3" key="1">
    <citation type="submission" date="2017-06" db="EMBL/GenBank/DDBJ databases">
        <authorList>
            <person name="Varghese N."/>
            <person name="Submissions S."/>
        </authorList>
    </citation>
    <scope>NUCLEOTIDE SEQUENCE [LARGE SCALE GENOMIC DNA]</scope>
    <source>
        <strain evidence="3">ANC 5114</strain>
    </source>
</reference>
<dbReference type="InterPro" id="IPR000182">
    <property type="entry name" value="GNAT_dom"/>
</dbReference>
<protein>
    <submittedName>
        <fullName evidence="2">Acetyltransferase (GNAT) domain-containing protein</fullName>
    </submittedName>
</protein>
<dbReference type="AlphaFoldDB" id="A0A217EGU9"/>
<dbReference type="InterPro" id="IPR016181">
    <property type="entry name" value="Acyl_CoA_acyltransferase"/>
</dbReference>
<keyword evidence="2" id="KW-0808">Transferase</keyword>